<proteinExistence type="predicted"/>
<dbReference type="PRINTS" id="PR00507">
    <property type="entry name" value="N12N6MTFRASE"/>
</dbReference>
<dbReference type="InterPro" id="IPR050953">
    <property type="entry name" value="N4_N6_ade-DNA_methylase"/>
</dbReference>
<dbReference type="Gene3D" id="3.40.50.150">
    <property type="entry name" value="Vaccinia Virus protein VP39"/>
    <property type="match status" value="1"/>
</dbReference>
<dbReference type="SUPFAM" id="SSF53335">
    <property type="entry name" value="S-adenosyl-L-methionine-dependent methyltransferases"/>
    <property type="match status" value="1"/>
</dbReference>
<dbReference type="GO" id="GO:0009007">
    <property type="term" value="F:site-specific DNA-methyltransferase (adenine-specific) activity"/>
    <property type="evidence" value="ECO:0007669"/>
    <property type="project" value="UniProtKB-EC"/>
</dbReference>
<name>A0A6C0AJU9_9ZZZZ</name>
<evidence type="ECO:0000256" key="5">
    <source>
        <dbReference type="ARBA" id="ARBA00022747"/>
    </source>
</evidence>
<keyword evidence="5" id="KW-0680">Restriction system</keyword>
<dbReference type="PROSITE" id="PS00092">
    <property type="entry name" value="N6_MTASE"/>
    <property type="match status" value="1"/>
</dbReference>
<dbReference type="InterPro" id="IPR011639">
    <property type="entry name" value="MethylTrfase_TaqI-like_dom"/>
</dbReference>
<dbReference type="GO" id="GO:0009307">
    <property type="term" value="P:DNA restriction-modification system"/>
    <property type="evidence" value="ECO:0007669"/>
    <property type="project" value="UniProtKB-KW"/>
</dbReference>
<keyword evidence="4" id="KW-0949">S-adenosyl-L-methionine</keyword>
<keyword evidence="6" id="KW-0238">DNA-binding</keyword>
<organism evidence="9">
    <name type="scientific">viral metagenome</name>
    <dbReference type="NCBI Taxonomy" id="1070528"/>
    <lineage>
        <taxon>unclassified sequences</taxon>
        <taxon>metagenomes</taxon>
        <taxon>organismal metagenomes</taxon>
    </lineage>
</organism>
<dbReference type="InterPro" id="IPR002052">
    <property type="entry name" value="DNA_methylase_N6_adenine_CS"/>
</dbReference>
<dbReference type="InterPro" id="IPR029063">
    <property type="entry name" value="SAM-dependent_MTases_sf"/>
</dbReference>
<evidence type="ECO:0000256" key="6">
    <source>
        <dbReference type="ARBA" id="ARBA00023125"/>
    </source>
</evidence>
<evidence type="ECO:0000313" key="9">
    <source>
        <dbReference type="EMBL" id="QHS80059.1"/>
    </source>
</evidence>
<dbReference type="Pfam" id="PF07669">
    <property type="entry name" value="Eco57I"/>
    <property type="match status" value="1"/>
</dbReference>
<protein>
    <recommendedName>
        <fullName evidence="1">site-specific DNA-methyltransferase (adenine-specific)</fullName>
        <ecNumber evidence="1">2.1.1.72</ecNumber>
    </recommendedName>
</protein>
<feature type="domain" description="Type II methyltransferase M.TaqI-like" evidence="8">
    <location>
        <begin position="87"/>
        <end position="191"/>
    </location>
</feature>
<accession>A0A6C0AJU9</accession>
<reference evidence="9" key="1">
    <citation type="journal article" date="2020" name="Nature">
        <title>Giant virus diversity and host interactions through global metagenomics.</title>
        <authorList>
            <person name="Schulz F."/>
            <person name="Roux S."/>
            <person name="Paez-Espino D."/>
            <person name="Jungbluth S."/>
            <person name="Walsh D.A."/>
            <person name="Denef V.J."/>
            <person name="McMahon K.D."/>
            <person name="Konstantinidis K.T."/>
            <person name="Eloe-Fadrosh E.A."/>
            <person name="Kyrpides N.C."/>
            <person name="Woyke T."/>
        </authorList>
    </citation>
    <scope>NUCLEOTIDE SEQUENCE</scope>
    <source>
        <strain evidence="9">GVMAG-S-1039698-54</strain>
    </source>
</reference>
<evidence type="ECO:0000259" key="8">
    <source>
        <dbReference type="Pfam" id="PF07669"/>
    </source>
</evidence>
<dbReference type="PANTHER" id="PTHR33841:SF6">
    <property type="entry name" value="TYPE II METHYLTRANSFERASE M.HINDII"/>
    <property type="match status" value="1"/>
</dbReference>
<dbReference type="GO" id="GO:0032259">
    <property type="term" value="P:methylation"/>
    <property type="evidence" value="ECO:0007669"/>
    <property type="project" value="UniProtKB-KW"/>
</dbReference>
<evidence type="ECO:0000256" key="7">
    <source>
        <dbReference type="ARBA" id="ARBA00047942"/>
    </source>
</evidence>
<dbReference type="CDD" id="cd02440">
    <property type="entry name" value="AdoMet_MTases"/>
    <property type="match status" value="1"/>
</dbReference>
<sequence length="401" mass="47337">MTEFNDISVKYTKSKDTKFLKENGIYFTPKTFRDIATNAIKPYIKKNCEILEPSCGSGEFIRDLLLYKVSYNITGVELDEELFNISNQLNTTIINDDFLKPNLFDKKFDIIIGNPPYFELKKTSKYYNLYRKWFDGRTNIYSLFILKSIEYLNKDGIIAFIIPPSWQSSKYFELLRNEIQRQGSIKLLHKLSNGKFMKTSQEAVLFIFQKSCREKKYEFNYKNKLFYNIHNERLKELTQNCRNISDLKGKVLTGPVVWNQHKDKLVNENEDGLLLVYTQNIINNAFVKKHNMSNNKKQYIKHEKYKSFPKPCLIFNRGFGSKGTKFEFNYIIMDPKNEAFTCENHTNVIYFPDKTNEEGLLLIHKIADSIKDKRTEEWCEKFLANGILSKTELENYLPIFI</sequence>
<dbReference type="EMBL" id="MN740675">
    <property type="protein sequence ID" value="QHS80059.1"/>
    <property type="molecule type" value="Genomic_DNA"/>
</dbReference>
<dbReference type="GO" id="GO:0003677">
    <property type="term" value="F:DNA binding"/>
    <property type="evidence" value="ECO:0007669"/>
    <property type="project" value="UniProtKB-KW"/>
</dbReference>
<dbReference type="EC" id="2.1.1.72" evidence="1"/>
<evidence type="ECO:0000256" key="2">
    <source>
        <dbReference type="ARBA" id="ARBA00022603"/>
    </source>
</evidence>
<evidence type="ECO:0000256" key="4">
    <source>
        <dbReference type="ARBA" id="ARBA00022691"/>
    </source>
</evidence>
<dbReference type="PANTHER" id="PTHR33841">
    <property type="entry name" value="DNA METHYLTRANSFERASE YEEA-RELATED"/>
    <property type="match status" value="1"/>
</dbReference>
<comment type="catalytic activity">
    <reaction evidence="7">
        <text>a 2'-deoxyadenosine in DNA + S-adenosyl-L-methionine = an N(6)-methyl-2'-deoxyadenosine in DNA + S-adenosyl-L-homocysteine + H(+)</text>
        <dbReference type="Rhea" id="RHEA:15197"/>
        <dbReference type="Rhea" id="RHEA-COMP:12418"/>
        <dbReference type="Rhea" id="RHEA-COMP:12419"/>
        <dbReference type="ChEBI" id="CHEBI:15378"/>
        <dbReference type="ChEBI" id="CHEBI:57856"/>
        <dbReference type="ChEBI" id="CHEBI:59789"/>
        <dbReference type="ChEBI" id="CHEBI:90615"/>
        <dbReference type="ChEBI" id="CHEBI:90616"/>
        <dbReference type="EC" id="2.1.1.72"/>
    </reaction>
</comment>
<keyword evidence="2" id="KW-0489">Methyltransferase</keyword>
<dbReference type="AlphaFoldDB" id="A0A6C0AJU9"/>
<keyword evidence="3" id="KW-0808">Transferase</keyword>
<evidence type="ECO:0000256" key="3">
    <source>
        <dbReference type="ARBA" id="ARBA00022679"/>
    </source>
</evidence>
<evidence type="ECO:0000256" key="1">
    <source>
        <dbReference type="ARBA" id="ARBA00011900"/>
    </source>
</evidence>